<accession>A0ABW2K1T8</accession>
<dbReference type="SMART" id="SM00382">
    <property type="entry name" value="AAA"/>
    <property type="match status" value="1"/>
</dbReference>
<proteinExistence type="predicted"/>
<dbReference type="PROSITE" id="PS00211">
    <property type="entry name" value="ABC_TRANSPORTER_1"/>
    <property type="match status" value="1"/>
</dbReference>
<dbReference type="PANTHER" id="PTHR42781">
    <property type="entry name" value="SPERMIDINE/PUTRESCINE IMPORT ATP-BINDING PROTEIN POTA"/>
    <property type="match status" value="1"/>
</dbReference>
<evidence type="ECO:0000256" key="1">
    <source>
        <dbReference type="ARBA" id="ARBA00022448"/>
    </source>
</evidence>
<protein>
    <submittedName>
        <fullName evidence="5">ATP-binding cassette domain-containing protein</fullName>
    </submittedName>
</protein>
<feature type="domain" description="ABC transporter" evidence="4">
    <location>
        <begin position="1"/>
        <end position="210"/>
    </location>
</feature>
<dbReference type="Proteomes" id="UP001596494">
    <property type="component" value="Unassembled WGS sequence"/>
</dbReference>
<dbReference type="PANTHER" id="PTHR42781:SF4">
    <property type="entry name" value="SPERMIDINE_PUTRESCINE IMPORT ATP-BINDING PROTEIN POTA"/>
    <property type="match status" value="1"/>
</dbReference>
<reference evidence="6" key="1">
    <citation type="journal article" date="2019" name="Int. J. Syst. Evol. Microbiol.">
        <title>The Global Catalogue of Microorganisms (GCM) 10K type strain sequencing project: providing services to taxonomists for standard genome sequencing and annotation.</title>
        <authorList>
            <consortium name="The Broad Institute Genomics Platform"/>
            <consortium name="The Broad Institute Genome Sequencing Center for Infectious Disease"/>
            <person name="Wu L."/>
            <person name="Ma J."/>
        </authorList>
    </citation>
    <scope>NUCLEOTIDE SEQUENCE [LARGE SCALE GENOMIC DNA]</scope>
    <source>
        <strain evidence="6">CCUG 73951</strain>
    </source>
</reference>
<dbReference type="InterPro" id="IPR003439">
    <property type="entry name" value="ABC_transporter-like_ATP-bd"/>
</dbReference>
<sequence length="211" mass="23937">MLFVSIQKKLSHFQLQAAFQIKSETVILFGPSGSGKTTILNCIAGLTDPDTGEISLDDTILFKSKKNKLPIQKRQVGYVFQDYALFPHMTVRKNIEYGAYDSLVTQQLLNLLRIHHLADKYPRQISGGEKQRVALARALATKPGVLLLDEPFSSLDEETKNECYHHLNRLKKEWKIPILLVTHDKQEAKKLGDRILSIREGKLKSLPPEAF</sequence>
<organism evidence="5 6">
    <name type="scientific">Halobacillus campisalis</name>
    <dbReference type="NCBI Taxonomy" id="435909"/>
    <lineage>
        <taxon>Bacteria</taxon>
        <taxon>Bacillati</taxon>
        <taxon>Bacillota</taxon>
        <taxon>Bacilli</taxon>
        <taxon>Bacillales</taxon>
        <taxon>Bacillaceae</taxon>
        <taxon>Halobacillus</taxon>
    </lineage>
</organism>
<evidence type="ECO:0000313" key="5">
    <source>
        <dbReference type="EMBL" id="MFC7319951.1"/>
    </source>
</evidence>
<evidence type="ECO:0000313" key="6">
    <source>
        <dbReference type="Proteomes" id="UP001596494"/>
    </source>
</evidence>
<dbReference type="InterPro" id="IPR027417">
    <property type="entry name" value="P-loop_NTPase"/>
</dbReference>
<comment type="caution">
    <text evidence="5">The sequence shown here is derived from an EMBL/GenBank/DDBJ whole genome shotgun (WGS) entry which is preliminary data.</text>
</comment>
<gene>
    <name evidence="5" type="ORF">ACFQMN_03505</name>
</gene>
<keyword evidence="6" id="KW-1185">Reference proteome</keyword>
<keyword evidence="3 5" id="KW-0067">ATP-binding</keyword>
<dbReference type="Pfam" id="PF00005">
    <property type="entry name" value="ABC_tran"/>
    <property type="match status" value="1"/>
</dbReference>
<evidence type="ECO:0000256" key="3">
    <source>
        <dbReference type="ARBA" id="ARBA00022840"/>
    </source>
</evidence>
<dbReference type="InterPro" id="IPR050093">
    <property type="entry name" value="ABC_SmlMolc_Importer"/>
</dbReference>
<dbReference type="GO" id="GO:0005524">
    <property type="term" value="F:ATP binding"/>
    <property type="evidence" value="ECO:0007669"/>
    <property type="project" value="UniProtKB-KW"/>
</dbReference>
<dbReference type="InterPro" id="IPR003593">
    <property type="entry name" value="AAA+_ATPase"/>
</dbReference>
<keyword evidence="2" id="KW-0547">Nucleotide-binding</keyword>
<dbReference type="Gene3D" id="3.40.50.300">
    <property type="entry name" value="P-loop containing nucleotide triphosphate hydrolases"/>
    <property type="match status" value="1"/>
</dbReference>
<dbReference type="SUPFAM" id="SSF52540">
    <property type="entry name" value="P-loop containing nucleoside triphosphate hydrolases"/>
    <property type="match status" value="1"/>
</dbReference>
<keyword evidence="1" id="KW-0813">Transport</keyword>
<evidence type="ECO:0000259" key="4">
    <source>
        <dbReference type="PROSITE" id="PS50893"/>
    </source>
</evidence>
<dbReference type="RefSeq" id="WP_289215694.1">
    <property type="nucleotide sequence ID" value="NZ_JAPVRC010000003.1"/>
</dbReference>
<dbReference type="EMBL" id="JBHTBY010000001">
    <property type="protein sequence ID" value="MFC7319951.1"/>
    <property type="molecule type" value="Genomic_DNA"/>
</dbReference>
<evidence type="ECO:0000256" key="2">
    <source>
        <dbReference type="ARBA" id="ARBA00022741"/>
    </source>
</evidence>
<dbReference type="PROSITE" id="PS50893">
    <property type="entry name" value="ABC_TRANSPORTER_2"/>
    <property type="match status" value="1"/>
</dbReference>
<dbReference type="InterPro" id="IPR017871">
    <property type="entry name" value="ABC_transporter-like_CS"/>
</dbReference>
<name>A0ABW2K1T8_9BACI</name>